<feature type="region of interest" description="Disordered" evidence="1">
    <location>
        <begin position="27"/>
        <end position="80"/>
    </location>
</feature>
<sequence length="80" mass="8813">MASLGPFLIQTAIGTAMQALLGPQDVNSPERFAADPRVQSVRGQARRAERRTLLQRDRRTVERRDELRRAQAGARASAAA</sequence>
<organism evidence="2 3">
    <name type="scientific">Ferruginivarius sediminum</name>
    <dbReference type="NCBI Taxonomy" id="2661937"/>
    <lineage>
        <taxon>Bacteria</taxon>
        <taxon>Pseudomonadati</taxon>
        <taxon>Pseudomonadota</taxon>
        <taxon>Alphaproteobacteria</taxon>
        <taxon>Rhodospirillales</taxon>
        <taxon>Rhodospirillaceae</taxon>
        <taxon>Ferruginivarius</taxon>
    </lineage>
</organism>
<reference evidence="2 3" key="1">
    <citation type="submission" date="2018-07" db="EMBL/GenBank/DDBJ databases">
        <title>Venubactetium sediminum gen. nov., sp. nov., isolated from a marine solar saltern.</title>
        <authorList>
            <person name="Wang S."/>
        </authorList>
    </citation>
    <scope>NUCLEOTIDE SEQUENCE [LARGE SCALE GENOMIC DNA]</scope>
    <source>
        <strain evidence="2 3">WD2A32</strain>
    </source>
</reference>
<dbReference type="EMBL" id="QPMH01000016">
    <property type="protein sequence ID" value="RDD61071.1"/>
    <property type="molecule type" value="Genomic_DNA"/>
</dbReference>
<dbReference type="AlphaFoldDB" id="A0A369T6W4"/>
<evidence type="ECO:0000256" key="1">
    <source>
        <dbReference type="SAM" id="MobiDB-lite"/>
    </source>
</evidence>
<accession>A0A369T6W4</accession>
<evidence type="ECO:0000313" key="3">
    <source>
        <dbReference type="Proteomes" id="UP000253941"/>
    </source>
</evidence>
<protein>
    <submittedName>
        <fullName evidence="2">Uncharacterized protein</fullName>
    </submittedName>
</protein>
<feature type="compositionally biased region" description="Low complexity" evidence="1">
    <location>
        <begin position="70"/>
        <end position="80"/>
    </location>
</feature>
<dbReference type="RefSeq" id="WP_147274926.1">
    <property type="nucleotide sequence ID" value="NZ_QPMH01000016.1"/>
</dbReference>
<feature type="compositionally biased region" description="Basic and acidic residues" evidence="1">
    <location>
        <begin position="46"/>
        <end position="69"/>
    </location>
</feature>
<dbReference type="Proteomes" id="UP000253941">
    <property type="component" value="Unassembled WGS sequence"/>
</dbReference>
<keyword evidence="3" id="KW-1185">Reference proteome</keyword>
<gene>
    <name evidence="2" type="ORF">DRB17_15220</name>
</gene>
<proteinExistence type="predicted"/>
<evidence type="ECO:0000313" key="2">
    <source>
        <dbReference type="EMBL" id="RDD61071.1"/>
    </source>
</evidence>
<feature type="non-terminal residue" evidence="2">
    <location>
        <position position="80"/>
    </location>
</feature>
<name>A0A369T6W4_9PROT</name>
<comment type="caution">
    <text evidence="2">The sequence shown here is derived from an EMBL/GenBank/DDBJ whole genome shotgun (WGS) entry which is preliminary data.</text>
</comment>